<dbReference type="Proteomes" id="UP001379533">
    <property type="component" value="Chromosome"/>
</dbReference>
<feature type="transmembrane region" description="Helical" evidence="2">
    <location>
        <begin position="138"/>
        <end position="161"/>
    </location>
</feature>
<dbReference type="RefSeq" id="WP_394847691.1">
    <property type="nucleotide sequence ID" value="NZ_CP089982.1"/>
</dbReference>
<feature type="region of interest" description="Disordered" evidence="1">
    <location>
        <begin position="37"/>
        <end position="59"/>
    </location>
</feature>
<keyword evidence="4" id="KW-1185">Reference proteome</keyword>
<evidence type="ECO:0000313" key="3">
    <source>
        <dbReference type="EMBL" id="WXA97075.1"/>
    </source>
</evidence>
<keyword evidence="2" id="KW-0812">Transmembrane</keyword>
<keyword evidence="2" id="KW-0472">Membrane</keyword>
<evidence type="ECO:0000313" key="4">
    <source>
        <dbReference type="Proteomes" id="UP001379533"/>
    </source>
</evidence>
<evidence type="ECO:0000256" key="1">
    <source>
        <dbReference type="SAM" id="MobiDB-lite"/>
    </source>
</evidence>
<sequence length="249" mass="25741">MSEIVAGDHVTMMLSTGQTARILWSFVARVDHNGQPVDLSRAPQGPIPSPTAPSVTAEPSGSVMVHIEGGDVTIEQMRGSWAAVCSSPCDRALPIGPSYRIVGDGVRASRAFMLGGQNGDRVVLDVDTGSKGGFAGGIVLVSIGSLFFLVGGLTLLVVAAANGAHTDTGNAEPIGWTMFGGGAAGVLVGILLITGNSSTKVTQSLEPRKVSWLTGLDPKKPEPRLPTFREDPPTGIPRATVLPIFGTTF</sequence>
<proteinExistence type="predicted"/>
<accession>A0ABZ2KHL6</accession>
<dbReference type="EMBL" id="CP089982">
    <property type="protein sequence ID" value="WXA97075.1"/>
    <property type="molecule type" value="Genomic_DNA"/>
</dbReference>
<gene>
    <name evidence="3" type="ORF">LZC95_09535</name>
</gene>
<organism evidence="3 4">
    <name type="scientific">Pendulispora brunnea</name>
    <dbReference type="NCBI Taxonomy" id="2905690"/>
    <lineage>
        <taxon>Bacteria</taxon>
        <taxon>Pseudomonadati</taxon>
        <taxon>Myxococcota</taxon>
        <taxon>Myxococcia</taxon>
        <taxon>Myxococcales</taxon>
        <taxon>Sorangiineae</taxon>
        <taxon>Pendulisporaceae</taxon>
        <taxon>Pendulispora</taxon>
    </lineage>
</organism>
<keyword evidence="2" id="KW-1133">Transmembrane helix</keyword>
<name>A0ABZ2KHL6_9BACT</name>
<protein>
    <submittedName>
        <fullName evidence="3">Uncharacterized protein</fullName>
    </submittedName>
</protein>
<reference evidence="3 4" key="1">
    <citation type="submission" date="2021-12" db="EMBL/GenBank/DDBJ databases">
        <title>Discovery of the Pendulisporaceae a myxobacterial family with distinct sporulation behavior and unique specialized metabolism.</title>
        <authorList>
            <person name="Garcia R."/>
            <person name="Popoff A."/>
            <person name="Bader C.D."/>
            <person name="Loehr J."/>
            <person name="Walesch S."/>
            <person name="Walt C."/>
            <person name="Boldt J."/>
            <person name="Bunk B."/>
            <person name="Haeckl F.J.F.P.J."/>
            <person name="Gunesch A.P."/>
            <person name="Birkelbach J."/>
            <person name="Nuebel U."/>
            <person name="Pietschmann T."/>
            <person name="Bach T."/>
            <person name="Mueller R."/>
        </authorList>
    </citation>
    <scope>NUCLEOTIDE SEQUENCE [LARGE SCALE GENOMIC DNA]</scope>
    <source>
        <strain evidence="3 4">MSr12523</strain>
    </source>
</reference>
<feature type="transmembrane region" description="Helical" evidence="2">
    <location>
        <begin position="173"/>
        <end position="193"/>
    </location>
</feature>
<evidence type="ECO:0000256" key="2">
    <source>
        <dbReference type="SAM" id="Phobius"/>
    </source>
</evidence>